<evidence type="ECO:0000313" key="3">
    <source>
        <dbReference type="Proteomes" id="UP000638353"/>
    </source>
</evidence>
<reference evidence="2" key="1">
    <citation type="journal article" date="2014" name="Int. J. Syst. Evol. Microbiol.">
        <title>Complete genome sequence of Corynebacterium casei LMG S-19264T (=DSM 44701T), isolated from a smear-ripened cheese.</title>
        <authorList>
            <consortium name="US DOE Joint Genome Institute (JGI-PGF)"/>
            <person name="Walter F."/>
            <person name="Albersmeier A."/>
            <person name="Kalinowski J."/>
            <person name="Ruckert C."/>
        </authorList>
    </citation>
    <scope>NUCLEOTIDE SEQUENCE</scope>
    <source>
        <strain evidence="2">JCM 4637</strain>
    </source>
</reference>
<accession>A0A918WUQ3</accession>
<name>A0A918WUQ3_9ACTN</name>
<sequence length="254" mass="24468">MGAGAVALCLGGLLAVGGDGGGGKGFVAVGAAGGGPEGAPTRAVPPEGSVELFPLDAPDARGGSRGSSPGTPPGAAGSSGTSPGSSGVTGPGGAGGATAEAPGSGSGGRTPAGETPSGPASKPPASKPPASKPPGSAKPPSPAEPPEQKPPASPAALTVGTPVRAKADRRWCEKVTVRLRNTGGTAVRSGTVTFATHIIGALGVDWGTRTSTQPLPGRIDPGEARNATYTVCVDAWRVPLGMHVETRKVSATWK</sequence>
<feature type="compositionally biased region" description="Pro residues" evidence="1">
    <location>
        <begin position="121"/>
        <end position="153"/>
    </location>
</feature>
<dbReference type="EMBL" id="BMVC01000002">
    <property type="protein sequence ID" value="GHC84588.1"/>
    <property type="molecule type" value="Genomic_DNA"/>
</dbReference>
<protein>
    <submittedName>
        <fullName evidence="2">Uncharacterized protein</fullName>
    </submittedName>
</protein>
<comment type="caution">
    <text evidence="2">The sequence shown here is derived from an EMBL/GenBank/DDBJ whole genome shotgun (WGS) entry which is preliminary data.</text>
</comment>
<organism evidence="2 3">
    <name type="scientific">Streptomyces finlayi</name>
    <dbReference type="NCBI Taxonomy" id="67296"/>
    <lineage>
        <taxon>Bacteria</taxon>
        <taxon>Bacillati</taxon>
        <taxon>Actinomycetota</taxon>
        <taxon>Actinomycetes</taxon>
        <taxon>Kitasatosporales</taxon>
        <taxon>Streptomycetaceae</taxon>
        <taxon>Streptomyces</taxon>
    </lineage>
</organism>
<feature type="compositionally biased region" description="Gly residues" evidence="1">
    <location>
        <begin position="87"/>
        <end position="96"/>
    </location>
</feature>
<dbReference type="AlphaFoldDB" id="A0A918WUQ3"/>
<reference evidence="2" key="2">
    <citation type="submission" date="2020-09" db="EMBL/GenBank/DDBJ databases">
        <authorList>
            <person name="Sun Q."/>
            <person name="Ohkuma M."/>
        </authorList>
    </citation>
    <scope>NUCLEOTIDE SEQUENCE</scope>
    <source>
        <strain evidence="2">JCM 4637</strain>
    </source>
</reference>
<feature type="compositionally biased region" description="Low complexity" evidence="1">
    <location>
        <begin position="66"/>
        <end position="86"/>
    </location>
</feature>
<evidence type="ECO:0000256" key="1">
    <source>
        <dbReference type="SAM" id="MobiDB-lite"/>
    </source>
</evidence>
<dbReference type="Proteomes" id="UP000638353">
    <property type="component" value="Unassembled WGS sequence"/>
</dbReference>
<proteinExistence type="predicted"/>
<evidence type="ECO:0000313" key="2">
    <source>
        <dbReference type="EMBL" id="GHC84588.1"/>
    </source>
</evidence>
<feature type="region of interest" description="Disordered" evidence="1">
    <location>
        <begin position="29"/>
        <end position="166"/>
    </location>
</feature>
<gene>
    <name evidence="2" type="ORF">GCM10010334_14640</name>
</gene>